<dbReference type="RefSeq" id="YP_009128466.1">
    <property type="nucleotide sequence ID" value="NC_026704.1"/>
</dbReference>
<reference evidence="14" key="2">
    <citation type="journal article" date="2015" name="Mitochondrial DNA">
        <title>The complete mitogenome of the freshwater fairy shrimp Streptocephalus sirindhornae (Crustacea: Anostraca: Streptocephalidae).</title>
        <authorList>
            <person name="Liu X.C."/>
            <person name="Li H.W."/>
            <person name="Jermnak U."/>
            <person name="Yang J.S."/>
        </authorList>
    </citation>
    <scope>NUCLEOTIDE SEQUENCE</scope>
</reference>
<geneLocation type="mitochondrion" evidence="14"/>
<dbReference type="GO" id="GO:0015986">
    <property type="term" value="P:proton motive force-driven ATP synthesis"/>
    <property type="evidence" value="ECO:0007669"/>
    <property type="project" value="InterPro"/>
</dbReference>
<dbReference type="GeneID" id="23764663"/>
<evidence type="ECO:0000256" key="5">
    <source>
        <dbReference type="ARBA" id="ARBA00022547"/>
    </source>
</evidence>
<gene>
    <name evidence="14" type="primary">ATP8</name>
</gene>
<keyword evidence="11 13" id="KW-0472">Membrane</keyword>
<comment type="subunit">
    <text evidence="3">F-type ATPases have 2 components, CF(1) - the catalytic core - and CF(0) - the membrane proton channel.</text>
</comment>
<keyword evidence="8 13" id="KW-1133">Transmembrane helix</keyword>
<comment type="similarity">
    <text evidence="2 12">Belongs to the ATPase protein 8 family.</text>
</comment>
<evidence type="ECO:0000256" key="12">
    <source>
        <dbReference type="RuleBase" id="RU003661"/>
    </source>
</evidence>
<evidence type="ECO:0000256" key="9">
    <source>
        <dbReference type="ARBA" id="ARBA00023065"/>
    </source>
</evidence>
<evidence type="ECO:0000256" key="4">
    <source>
        <dbReference type="ARBA" id="ARBA00022448"/>
    </source>
</evidence>
<keyword evidence="6 12" id="KW-0812">Transmembrane</keyword>
<reference evidence="14" key="1">
    <citation type="submission" date="2014-12" db="EMBL/GenBank/DDBJ databases">
        <authorList>
            <person name="Jaenicke S."/>
        </authorList>
    </citation>
    <scope>NUCLEOTIDE SEQUENCE</scope>
</reference>
<evidence type="ECO:0000256" key="13">
    <source>
        <dbReference type="SAM" id="Phobius"/>
    </source>
</evidence>
<name>A0A0U1Z9V8_9CRUS</name>
<evidence type="ECO:0000256" key="7">
    <source>
        <dbReference type="ARBA" id="ARBA00022781"/>
    </source>
</evidence>
<keyword evidence="10 12" id="KW-0496">Mitochondrion</keyword>
<dbReference type="CTD" id="4509"/>
<evidence type="ECO:0000256" key="1">
    <source>
        <dbReference type="ARBA" id="ARBA00004304"/>
    </source>
</evidence>
<proteinExistence type="inferred from homology"/>
<evidence type="ECO:0000256" key="3">
    <source>
        <dbReference type="ARBA" id="ARBA00011291"/>
    </source>
</evidence>
<dbReference type="GO" id="GO:0045259">
    <property type="term" value="C:proton-transporting ATP synthase complex"/>
    <property type="evidence" value="ECO:0007669"/>
    <property type="project" value="UniProtKB-KW"/>
</dbReference>
<evidence type="ECO:0000256" key="10">
    <source>
        <dbReference type="ARBA" id="ARBA00023128"/>
    </source>
</evidence>
<dbReference type="GO" id="GO:0031966">
    <property type="term" value="C:mitochondrial membrane"/>
    <property type="evidence" value="ECO:0007669"/>
    <property type="project" value="UniProtKB-SubCell"/>
</dbReference>
<keyword evidence="5 12" id="KW-0138">CF(0)</keyword>
<feature type="transmembrane region" description="Helical" evidence="13">
    <location>
        <begin position="6"/>
        <end position="31"/>
    </location>
</feature>
<accession>A0A0U1Z9V8</accession>
<dbReference type="GO" id="GO:0015078">
    <property type="term" value="F:proton transmembrane transporter activity"/>
    <property type="evidence" value="ECO:0007669"/>
    <property type="project" value="InterPro"/>
</dbReference>
<sequence>MPQMAPLPWLTIMAATFFIILFIMALTYFNFKPSTSVVSIKSGESNSMNWKW</sequence>
<evidence type="ECO:0000313" key="14">
    <source>
        <dbReference type="EMBL" id="AJP09637.1"/>
    </source>
</evidence>
<keyword evidence="7 12" id="KW-0375">Hydrogen ion transport</keyword>
<comment type="subcellular location">
    <subcellularLocation>
        <location evidence="1 12">Mitochondrion membrane</location>
        <topology evidence="1 12">Single-pass membrane protein</topology>
    </subcellularLocation>
</comment>
<dbReference type="AlphaFoldDB" id="A0A0U1Z9V8"/>
<dbReference type="Pfam" id="PF00895">
    <property type="entry name" value="ATP-synt_8"/>
    <property type="match status" value="1"/>
</dbReference>
<evidence type="ECO:0000256" key="8">
    <source>
        <dbReference type="ARBA" id="ARBA00022989"/>
    </source>
</evidence>
<dbReference type="InterPro" id="IPR001421">
    <property type="entry name" value="ATP8_metazoa"/>
</dbReference>
<keyword evidence="9 12" id="KW-0406">Ion transport</keyword>
<protein>
    <recommendedName>
        <fullName evidence="12">ATP synthase complex subunit 8</fullName>
    </recommendedName>
</protein>
<keyword evidence="4 12" id="KW-0813">Transport</keyword>
<evidence type="ECO:0000256" key="11">
    <source>
        <dbReference type="ARBA" id="ARBA00023136"/>
    </source>
</evidence>
<dbReference type="EMBL" id="KP273593">
    <property type="protein sequence ID" value="AJP09637.1"/>
    <property type="molecule type" value="Genomic_DNA"/>
</dbReference>
<evidence type="ECO:0000256" key="6">
    <source>
        <dbReference type="ARBA" id="ARBA00022692"/>
    </source>
</evidence>
<evidence type="ECO:0000256" key="2">
    <source>
        <dbReference type="ARBA" id="ARBA00008892"/>
    </source>
</evidence>
<organism evidence="14">
    <name type="scientific">Streptocephalus sirindhornae</name>
    <dbReference type="NCBI Taxonomy" id="91588"/>
    <lineage>
        <taxon>Eukaryota</taxon>
        <taxon>Metazoa</taxon>
        <taxon>Ecdysozoa</taxon>
        <taxon>Arthropoda</taxon>
        <taxon>Crustacea</taxon>
        <taxon>Branchiopoda</taxon>
        <taxon>Anostraca</taxon>
        <taxon>Streptocephalidae</taxon>
        <taxon>Streptocephalus</taxon>
    </lineage>
</organism>